<accession>A0A556N6L3</accession>
<feature type="transmembrane region" description="Helical" evidence="1">
    <location>
        <begin position="7"/>
        <end position="28"/>
    </location>
</feature>
<dbReference type="RefSeq" id="WP_144331204.1">
    <property type="nucleotide sequence ID" value="NZ_VLPL01000001.1"/>
</dbReference>
<reference evidence="2 3" key="1">
    <citation type="submission" date="2019-07" db="EMBL/GenBank/DDBJ databases">
        <authorList>
            <person name="Huq M.A."/>
        </authorList>
    </citation>
    <scope>NUCLEOTIDE SEQUENCE [LARGE SCALE GENOMIC DNA]</scope>
    <source>
        <strain evidence="2 3">MAH-3</strain>
    </source>
</reference>
<evidence type="ECO:0000313" key="2">
    <source>
        <dbReference type="EMBL" id="TSJ47669.1"/>
    </source>
</evidence>
<organism evidence="2 3">
    <name type="scientific">Fluviicola chungangensis</name>
    <dbReference type="NCBI Taxonomy" id="2597671"/>
    <lineage>
        <taxon>Bacteria</taxon>
        <taxon>Pseudomonadati</taxon>
        <taxon>Bacteroidota</taxon>
        <taxon>Flavobacteriia</taxon>
        <taxon>Flavobacteriales</taxon>
        <taxon>Crocinitomicaceae</taxon>
        <taxon>Fluviicola</taxon>
    </lineage>
</organism>
<feature type="transmembrane region" description="Helical" evidence="1">
    <location>
        <begin position="89"/>
        <end position="108"/>
    </location>
</feature>
<feature type="transmembrane region" description="Helical" evidence="1">
    <location>
        <begin position="48"/>
        <end position="68"/>
    </location>
</feature>
<keyword evidence="1" id="KW-0472">Membrane</keyword>
<gene>
    <name evidence="2" type="ORF">FO442_00655</name>
</gene>
<proteinExistence type="predicted"/>
<keyword evidence="1" id="KW-0812">Transmembrane</keyword>
<dbReference type="OrthoDB" id="674197at2"/>
<evidence type="ECO:0000256" key="1">
    <source>
        <dbReference type="SAM" id="Phobius"/>
    </source>
</evidence>
<evidence type="ECO:0000313" key="3">
    <source>
        <dbReference type="Proteomes" id="UP000316008"/>
    </source>
</evidence>
<dbReference type="EMBL" id="VLPL01000001">
    <property type="protein sequence ID" value="TSJ47669.1"/>
    <property type="molecule type" value="Genomic_DNA"/>
</dbReference>
<keyword evidence="1" id="KW-1133">Transmembrane helix</keyword>
<keyword evidence="3" id="KW-1185">Reference proteome</keyword>
<dbReference type="AlphaFoldDB" id="A0A556N6L3"/>
<sequence>MYGDMLLTLGIFVFIGLAIGIVIYVFYLKNLQDLLKECDQSNLQMPPVNVWLMFIPFFSIVYAFIMYSKISESVKREFESRNASQSGDYLKTLGLVLAILGAVSVIPIDALKGIAGLGSLVIFIIYWVKAAEMKNKLRSLPKGDGGVKLSDNPDLLD</sequence>
<comment type="caution">
    <text evidence="2">The sequence shown here is derived from an EMBL/GenBank/DDBJ whole genome shotgun (WGS) entry which is preliminary data.</text>
</comment>
<protein>
    <submittedName>
        <fullName evidence="2">Uncharacterized protein</fullName>
    </submittedName>
</protein>
<dbReference type="Proteomes" id="UP000316008">
    <property type="component" value="Unassembled WGS sequence"/>
</dbReference>
<name>A0A556N6L3_9FLAO</name>